<comment type="caution">
    <text evidence="3">The sequence shown here is derived from an EMBL/GenBank/DDBJ whole genome shotgun (WGS) entry which is preliminary data.</text>
</comment>
<sequence>MRILPLFLFGLTPWIAMWSAVSHLSRGHALATRCPVIWRRPRFGWTPSRVPFVGKRTAFLLRGTTPALVSSRDAWRSWTSASSTTSSLAIAILPFSRSWNTCSLWSTSAPGALCWALPIASRPALASIPAASGASLEEEAGASIGSVLGPVSKPSVMPARLKTSLFGGSHVRKAEDARLASSCALSKPWPSTRTSAKELPRTSSSSFLVATVYADKKGFDPSIEIPVQSNPSSPDNNFELSKAFRMISRVGMPCKKDGVQCQGHPSNREDKPVFDLSSASNSFDAHVLPSHWLRDTNRLKLRSNHFKKARAAGAPWPRFTASSTFAEWIPPRAGAASSPDDKIKNLREWKSNSSGSSPSHASGMIASFQLSYAALTTRDVRDMVPHVRCFPRMHSNFGMDLAISYEQRLPGHIHLYLRLHFVMDSPNLLDHPVQYIMNEPQFSRRRTKDFVPRRADFGEAYEIGEGRSKAKNRQTSDPLPPAESHPSVFKEILASLHEPEKGKPLNVVGMKERSGSCFKEDTAIKTLVRFSGVRLSRLVDASHSPIFE</sequence>
<dbReference type="Proteomes" id="UP000654075">
    <property type="component" value="Unassembled WGS sequence"/>
</dbReference>
<gene>
    <name evidence="3" type="ORF">PGLA1383_LOCUS21826</name>
</gene>
<keyword evidence="2" id="KW-0732">Signal</keyword>
<feature type="signal peptide" evidence="2">
    <location>
        <begin position="1"/>
        <end position="31"/>
    </location>
</feature>
<dbReference type="AlphaFoldDB" id="A0A813ESE0"/>
<name>A0A813ESE0_POLGL</name>
<dbReference type="EMBL" id="CAJNNV010015582">
    <property type="protein sequence ID" value="CAE8603619.1"/>
    <property type="molecule type" value="Genomic_DNA"/>
</dbReference>
<feature type="chain" id="PRO_5032782526" evidence="2">
    <location>
        <begin position="32"/>
        <end position="548"/>
    </location>
</feature>
<evidence type="ECO:0000256" key="2">
    <source>
        <dbReference type="SAM" id="SignalP"/>
    </source>
</evidence>
<evidence type="ECO:0000256" key="1">
    <source>
        <dbReference type="SAM" id="MobiDB-lite"/>
    </source>
</evidence>
<protein>
    <submittedName>
        <fullName evidence="3">Uncharacterized protein</fullName>
    </submittedName>
</protein>
<keyword evidence="4" id="KW-1185">Reference proteome</keyword>
<evidence type="ECO:0000313" key="3">
    <source>
        <dbReference type="EMBL" id="CAE8603619.1"/>
    </source>
</evidence>
<reference evidence="3" key="1">
    <citation type="submission" date="2021-02" db="EMBL/GenBank/DDBJ databases">
        <authorList>
            <person name="Dougan E. K."/>
            <person name="Rhodes N."/>
            <person name="Thang M."/>
            <person name="Chan C."/>
        </authorList>
    </citation>
    <scope>NUCLEOTIDE SEQUENCE</scope>
</reference>
<evidence type="ECO:0000313" key="4">
    <source>
        <dbReference type="Proteomes" id="UP000654075"/>
    </source>
</evidence>
<organism evidence="3 4">
    <name type="scientific">Polarella glacialis</name>
    <name type="common">Dinoflagellate</name>
    <dbReference type="NCBI Taxonomy" id="89957"/>
    <lineage>
        <taxon>Eukaryota</taxon>
        <taxon>Sar</taxon>
        <taxon>Alveolata</taxon>
        <taxon>Dinophyceae</taxon>
        <taxon>Suessiales</taxon>
        <taxon>Suessiaceae</taxon>
        <taxon>Polarella</taxon>
    </lineage>
</organism>
<proteinExistence type="predicted"/>
<accession>A0A813ESE0</accession>
<feature type="region of interest" description="Disordered" evidence="1">
    <location>
        <begin position="463"/>
        <end position="485"/>
    </location>
</feature>